<reference evidence="1" key="1">
    <citation type="submission" date="2021-09" db="EMBL/GenBank/DDBJ databases">
        <authorList>
            <person name="Andersen S.H."/>
            <person name="Beall E.A."/>
            <person name="Cappelle B."/>
            <person name="Falteisek K.J."/>
            <person name="Fenske B.A."/>
            <person name="Gansluckner N.W."/>
            <person name="Gilbertson S.M."/>
            <person name="Krings K.J."/>
            <person name="Mobeck M."/>
            <person name="Odeku J.O."/>
            <person name="Poncelet M.E."/>
            <person name="Rohr J.R."/>
            <person name="Rolands L."/>
            <person name="Whipple C.D."/>
            <person name="Whipple E.M."/>
            <person name="Spring A.M."/>
            <person name="Klyczek K."/>
            <person name="Garlena R.A."/>
            <person name="Russell D.A."/>
            <person name="Pope W.H."/>
            <person name="Jacobs-Sera D."/>
            <person name="Hatfull G.F."/>
        </authorList>
    </citation>
    <scope>NUCLEOTIDE SEQUENCE</scope>
</reference>
<organism evidence="1 2">
    <name type="scientific">Microbacterium phage Pumpernickel</name>
    <dbReference type="NCBI Taxonomy" id="2885983"/>
    <lineage>
        <taxon>Viruses</taxon>
        <taxon>Duplodnaviria</taxon>
        <taxon>Heunggongvirae</taxon>
        <taxon>Uroviricota</taxon>
        <taxon>Caudoviricetes</taxon>
        <taxon>Pumpernickelvirus</taxon>
        <taxon>Pumpernickelvirus pumpernickel</taxon>
    </lineage>
</organism>
<accession>A0AAE9C2U8</accession>
<evidence type="ECO:0000313" key="1">
    <source>
        <dbReference type="EMBL" id="UDL15856.1"/>
    </source>
</evidence>
<proteinExistence type="predicted"/>
<sequence>MKFTRGTYREAYRRLSKQSGVLQRALTYVGPGQIGWDSLSEMFIKTFRTEMAIRSRALREKGIKL</sequence>
<dbReference type="Proteomes" id="UP000827768">
    <property type="component" value="Segment"/>
</dbReference>
<dbReference type="GeneID" id="80019705"/>
<dbReference type="EMBL" id="OK040790">
    <property type="protein sequence ID" value="UDL15856.1"/>
    <property type="molecule type" value="Genomic_DNA"/>
</dbReference>
<dbReference type="KEGG" id="vg:80019705"/>
<evidence type="ECO:0000313" key="2">
    <source>
        <dbReference type="Proteomes" id="UP000827768"/>
    </source>
</evidence>
<protein>
    <submittedName>
        <fullName evidence="1">Uncharacterized protein</fullName>
    </submittedName>
</protein>
<dbReference type="RefSeq" id="YP_010755096.1">
    <property type="nucleotide sequence ID" value="NC_073468.1"/>
</dbReference>
<name>A0AAE9C2U8_9CAUD</name>
<keyword evidence="2" id="KW-1185">Reference proteome</keyword>
<gene>
    <name evidence="1" type="primary">65</name>
    <name evidence="1" type="ORF">SEA_PUMPERNICKEL_65</name>
</gene>